<reference evidence="3" key="1">
    <citation type="journal article" date="2020" name="Nature">
        <title>Giant virus diversity and host interactions through global metagenomics.</title>
        <authorList>
            <person name="Schulz F."/>
            <person name="Roux S."/>
            <person name="Paez-Espino D."/>
            <person name="Jungbluth S."/>
            <person name="Walsh D.A."/>
            <person name="Denef V.J."/>
            <person name="McMahon K.D."/>
            <person name="Konstantinidis K.T."/>
            <person name="Eloe-Fadrosh E.A."/>
            <person name="Kyrpides N.C."/>
            <person name="Woyke T."/>
        </authorList>
    </citation>
    <scope>NUCLEOTIDE SEQUENCE</scope>
    <source>
        <strain evidence="3">GVMAG-M-3300021425-30</strain>
    </source>
</reference>
<accession>A0A6C0CRT2</accession>
<evidence type="ECO:0000259" key="2">
    <source>
        <dbReference type="Pfam" id="PF13649"/>
    </source>
</evidence>
<organism evidence="3">
    <name type="scientific">viral metagenome</name>
    <dbReference type="NCBI Taxonomy" id="1070528"/>
    <lineage>
        <taxon>unclassified sequences</taxon>
        <taxon>metagenomes</taxon>
        <taxon>organismal metagenomes</taxon>
    </lineage>
</organism>
<dbReference type="InterPro" id="IPR029063">
    <property type="entry name" value="SAM-dependent_MTases_sf"/>
</dbReference>
<name>A0A6C0CRT2_9ZZZZ</name>
<dbReference type="GO" id="GO:0016740">
    <property type="term" value="F:transferase activity"/>
    <property type="evidence" value="ECO:0007669"/>
    <property type="project" value="UniProtKB-KW"/>
</dbReference>
<dbReference type="Pfam" id="PF13649">
    <property type="entry name" value="Methyltransf_25"/>
    <property type="match status" value="1"/>
</dbReference>
<keyword evidence="1" id="KW-0808">Transferase</keyword>
<dbReference type="AlphaFoldDB" id="A0A6C0CRT2"/>
<dbReference type="Gene3D" id="3.40.50.150">
    <property type="entry name" value="Vaccinia Virus protein VP39"/>
    <property type="match status" value="1"/>
</dbReference>
<protein>
    <recommendedName>
        <fullName evidence="2">Methyltransferase domain-containing protein</fullName>
    </recommendedName>
</protein>
<dbReference type="InterPro" id="IPR041698">
    <property type="entry name" value="Methyltransf_25"/>
</dbReference>
<sequence>MPPKLYPYDPRIHSLGNIGFKGKIHAKLAPYFTKAIDIIAYGGVDVRSQELETYTNKTILDFGCGTGFSTSNNKGSLGIDTSKEMIDEAKKLFPDKRFVGGHAEQFKTDEQFDIVTCMFLMHEVPSSCRKTIIENALSIASEKVIILDIAPVYKPSNMMLEGEPYLPDYLNNISNELADQGFIENVIVKGHVHKWCYTKNTPFKVKPIVTPIYSRRNDNSLDYRGVAKID</sequence>
<evidence type="ECO:0000313" key="3">
    <source>
        <dbReference type="EMBL" id="QHT06195.1"/>
    </source>
</evidence>
<dbReference type="EMBL" id="MN739467">
    <property type="protein sequence ID" value="QHT06195.1"/>
    <property type="molecule type" value="Genomic_DNA"/>
</dbReference>
<proteinExistence type="predicted"/>
<dbReference type="PANTHER" id="PTHR43861">
    <property type="entry name" value="TRANS-ACONITATE 2-METHYLTRANSFERASE-RELATED"/>
    <property type="match status" value="1"/>
</dbReference>
<feature type="domain" description="Methyltransferase" evidence="2">
    <location>
        <begin position="59"/>
        <end position="137"/>
    </location>
</feature>
<dbReference type="CDD" id="cd02440">
    <property type="entry name" value="AdoMet_MTases"/>
    <property type="match status" value="1"/>
</dbReference>
<evidence type="ECO:0000256" key="1">
    <source>
        <dbReference type="ARBA" id="ARBA00022679"/>
    </source>
</evidence>
<dbReference type="SUPFAM" id="SSF53335">
    <property type="entry name" value="S-adenosyl-L-methionine-dependent methyltransferases"/>
    <property type="match status" value="1"/>
</dbReference>